<dbReference type="EMBL" id="CCAZ020000002">
    <property type="protein sequence ID" value="CEG09305.1"/>
    <property type="molecule type" value="Genomic_DNA"/>
</dbReference>
<keyword evidence="3" id="KW-1185">Reference proteome</keyword>
<dbReference type="STRING" id="1035.BN961_02730"/>
<dbReference type="Proteomes" id="UP000035762">
    <property type="component" value="Unassembled WGS sequence"/>
</dbReference>
<feature type="region of interest" description="Disordered" evidence="1">
    <location>
        <begin position="84"/>
        <end position="110"/>
    </location>
</feature>
<sequence>MQQLARACHRLARKPRGQFRRKTRRDTSAGKLFGKQEDVSRARARHGGDGVHQRFVIYPFDAAGRAQQCIGDIALLLADACRGNRDGDPTSDGRRGVRHRPHHLATAGLR</sequence>
<feature type="compositionally biased region" description="Basic and acidic residues" evidence="1">
    <location>
        <begin position="84"/>
        <end position="95"/>
    </location>
</feature>
<feature type="compositionally biased region" description="Basic and acidic residues" evidence="1">
    <location>
        <begin position="34"/>
        <end position="46"/>
    </location>
</feature>
<evidence type="ECO:0000313" key="2">
    <source>
        <dbReference type="EMBL" id="CEG09305.1"/>
    </source>
</evidence>
<accession>A0A090MPK7</accession>
<comment type="caution">
    <text evidence="2">The sequence shown here is derived from an EMBL/GenBank/DDBJ whole genome shotgun (WGS) entry which is preliminary data.</text>
</comment>
<evidence type="ECO:0000313" key="3">
    <source>
        <dbReference type="Proteomes" id="UP000035762"/>
    </source>
</evidence>
<gene>
    <name evidence="2" type="ORF">BN961_02730</name>
</gene>
<reference evidence="2 3" key="1">
    <citation type="journal article" date="2014" name="Genome Announc.">
        <title>Genome Sequence of Afipia felis Strain 76713, Isolated in Hospital Water Using an Amoeba Co-Culture Procedure.</title>
        <authorList>
            <person name="Benamar S."/>
            <person name="La Scola B."/>
            <person name="Croce O."/>
        </authorList>
    </citation>
    <scope>NUCLEOTIDE SEQUENCE [LARGE SCALE GENOMIC DNA]</scope>
    <source>
        <strain evidence="2 3">76713</strain>
    </source>
</reference>
<proteinExistence type="predicted"/>
<feature type="region of interest" description="Disordered" evidence="1">
    <location>
        <begin position="16"/>
        <end position="46"/>
    </location>
</feature>
<organism evidence="2 3">
    <name type="scientific">Afipia felis</name>
    <name type="common">Cat scratch disease bacillus</name>
    <dbReference type="NCBI Taxonomy" id="1035"/>
    <lineage>
        <taxon>Bacteria</taxon>
        <taxon>Pseudomonadati</taxon>
        <taxon>Pseudomonadota</taxon>
        <taxon>Alphaproteobacteria</taxon>
        <taxon>Hyphomicrobiales</taxon>
        <taxon>Nitrobacteraceae</taxon>
        <taxon>Afipia</taxon>
    </lineage>
</organism>
<name>A0A090MPK7_AFIFE</name>
<dbReference type="AlphaFoldDB" id="A0A090MPK7"/>
<protein>
    <submittedName>
        <fullName evidence="2">Uncharacterized protein</fullName>
    </submittedName>
</protein>
<evidence type="ECO:0000256" key="1">
    <source>
        <dbReference type="SAM" id="MobiDB-lite"/>
    </source>
</evidence>